<dbReference type="AlphaFoldDB" id="A0A842EWA7"/>
<gene>
    <name evidence="1" type="ORF">HCB35_18000</name>
</gene>
<accession>A0A842EWA7</accession>
<protein>
    <submittedName>
        <fullName evidence="1">Uncharacterized protein</fullName>
    </submittedName>
</protein>
<organism evidence="1 2">
    <name type="scientific">Listeria booriae</name>
    <dbReference type="NCBI Taxonomy" id="1552123"/>
    <lineage>
        <taxon>Bacteria</taxon>
        <taxon>Bacillati</taxon>
        <taxon>Bacillota</taxon>
        <taxon>Bacilli</taxon>
        <taxon>Bacillales</taxon>
        <taxon>Listeriaceae</taxon>
        <taxon>Listeria</taxon>
    </lineage>
</organism>
<proteinExistence type="predicted"/>
<dbReference type="EMBL" id="JAARZA010000016">
    <property type="protein sequence ID" value="MBC2242367.1"/>
    <property type="molecule type" value="Genomic_DNA"/>
</dbReference>
<evidence type="ECO:0000313" key="1">
    <source>
        <dbReference type="EMBL" id="MBC2242367.1"/>
    </source>
</evidence>
<sequence length="155" mass="17136">MSVSDFKPAVASFSMHTGEGGFFVQAGEKVLLIVDIILAGLTLRTLPTVHEEPDDFVVTVTLMKQRGGIETVIIRQLYLECEAKDIDVNGLKQVSFGFDVIEDWKMVNFVDTFYFLWVSVTSTPPSDGGISDDLFYGKLIDTKVPFTLRGSENGC</sequence>
<evidence type="ECO:0000313" key="2">
    <source>
        <dbReference type="Proteomes" id="UP000553016"/>
    </source>
</evidence>
<name>A0A842EWA7_9LIST</name>
<comment type="caution">
    <text evidence="1">The sequence shown here is derived from an EMBL/GenBank/DDBJ whole genome shotgun (WGS) entry which is preliminary data.</text>
</comment>
<dbReference type="Proteomes" id="UP000553016">
    <property type="component" value="Unassembled WGS sequence"/>
</dbReference>
<reference evidence="1 2" key="1">
    <citation type="submission" date="2020-03" db="EMBL/GenBank/DDBJ databases">
        <title>Soil Listeria distribution.</title>
        <authorList>
            <person name="Liao J."/>
            <person name="Wiedmann M."/>
        </authorList>
    </citation>
    <scope>NUCLEOTIDE SEQUENCE [LARGE SCALE GENOMIC DNA]</scope>
    <source>
        <strain evidence="1 2">FSL L7-0149</strain>
    </source>
</reference>
<dbReference type="RefSeq" id="WP_185541852.1">
    <property type="nucleotide sequence ID" value="NZ_JAARZA010000016.1"/>
</dbReference>